<dbReference type="GO" id="GO:0005524">
    <property type="term" value="F:ATP binding"/>
    <property type="evidence" value="ECO:0007669"/>
    <property type="project" value="UniProtKB-UniRule"/>
</dbReference>
<evidence type="ECO:0000256" key="9">
    <source>
        <dbReference type="ARBA" id="ARBA00023125"/>
    </source>
</evidence>
<dbReference type="GO" id="GO:0009432">
    <property type="term" value="P:SOS response"/>
    <property type="evidence" value="ECO:0007669"/>
    <property type="project" value="UniProtKB-UniRule"/>
</dbReference>
<evidence type="ECO:0000256" key="3">
    <source>
        <dbReference type="ARBA" id="ARBA00020170"/>
    </source>
</evidence>
<dbReference type="KEGG" id="ima:PO878_00015"/>
<sequence length="366" mass="39083">MHLARVWLTDFRGYASAEVALDPGLTAVVGANGQGKSNLLEAIGWLGGLRSFRGAPTEALVRVGAERAFVRGEGEREGRALLVECEIAPGGRSRTLVNRQPVRRARDGLEFLRAVVFSPDDLELVKGGPGERRRYLDDLLVALDPRLDATRADLDRILRQRSALLKQSGGRLTPEVEATLDVWDARLTVAGEALADARAALVDDLGPAVATAYRDLAGGDEVGLRYAPRWREGGLLAALHEVRRDELRRGVSLVGPHRDELDVTLQALPSRTHASQGEQRSIALALRLAGARLVAASLETPPLLLLDDVFSELDPDRSEALLGHLPPGQTVVTTAAALPPQAVPGQVLRVAEGRVTPAGGAPPPPS</sequence>
<gene>
    <name evidence="12" type="primary">recF</name>
    <name evidence="15" type="ORF">PO878_00015</name>
</gene>
<keyword evidence="7 12" id="KW-0227">DNA damage</keyword>
<name>A0AAE9Y9Y9_9ACTN</name>
<evidence type="ECO:0000256" key="1">
    <source>
        <dbReference type="ARBA" id="ARBA00004496"/>
    </source>
</evidence>
<evidence type="ECO:0000256" key="10">
    <source>
        <dbReference type="ARBA" id="ARBA00023204"/>
    </source>
</evidence>
<keyword evidence="16" id="KW-1185">Reference proteome</keyword>
<evidence type="ECO:0000256" key="7">
    <source>
        <dbReference type="ARBA" id="ARBA00022763"/>
    </source>
</evidence>
<dbReference type="Gene3D" id="1.20.1050.90">
    <property type="entry name" value="RecF/RecN/SMC, N-terminal domain"/>
    <property type="match status" value="1"/>
</dbReference>
<keyword evidence="10 12" id="KW-0234">DNA repair</keyword>
<dbReference type="InterPro" id="IPR001238">
    <property type="entry name" value="DNA-binding_RecF"/>
</dbReference>
<evidence type="ECO:0000313" key="15">
    <source>
        <dbReference type="EMBL" id="WCO67109.1"/>
    </source>
</evidence>
<comment type="subcellular location">
    <subcellularLocation>
        <location evidence="1 12 13">Cytoplasm</location>
    </subcellularLocation>
</comment>
<accession>A0AAE9Y9Y9</accession>
<dbReference type="GO" id="GO:0005737">
    <property type="term" value="C:cytoplasm"/>
    <property type="evidence" value="ECO:0007669"/>
    <property type="project" value="UniProtKB-SubCell"/>
</dbReference>
<dbReference type="GO" id="GO:0000731">
    <property type="term" value="P:DNA synthesis involved in DNA repair"/>
    <property type="evidence" value="ECO:0007669"/>
    <property type="project" value="TreeGrafter"/>
</dbReference>
<dbReference type="InterPro" id="IPR018078">
    <property type="entry name" value="DNA-binding_RecF_CS"/>
</dbReference>
<comment type="similarity">
    <text evidence="2 12 13">Belongs to the RecF family.</text>
</comment>
<organism evidence="15 16">
    <name type="scientific">Iamia majanohamensis</name>
    <dbReference type="NCBI Taxonomy" id="467976"/>
    <lineage>
        <taxon>Bacteria</taxon>
        <taxon>Bacillati</taxon>
        <taxon>Actinomycetota</taxon>
        <taxon>Acidimicrobiia</taxon>
        <taxon>Acidimicrobiales</taxon>
        <taxon>Iamiaceae</taxon>
        <taxon>Iamia</taxon>
    </lineage>
</organism>
<keyword evidence="4 12" id="KW-0963">Cytoplasm</keyword>
<dbReference type="PANTHER" id="PTHR32182:SF0">
    <property type="entry name" value="DNA REPLICATION AND REPAIR PROTEIN RECF"/>
    <property type="match status" value="1"/>
</dbReference>
<dbReference type="PROSITE" id="PS00618">
    <property type="entry name" value="RECF_2"/>
    <property type="match status" value="1"/>
</dbReference>
<keyword evidence="5 12" id="KW-0235">DNA replication</keyword>
<keyword evidence="9 12" id="KW-0238">DNA-binding</keyword>
<evidence type="ECO:0000259" key="14">
    <source>
        <dbReference type="Pfam" id="PF02463"/>
    </source>
</evidence>
<reference evidence="15" key="1">
    <citation type="submission" date="2023-01" db="EMBL/GenBank/DDBJ databases">
        <title>The diversity of Class Acidimicrobiia in South China Sea sediment environments and the proposal of Iamia marina sp. nov., a novel species of the genus Iamia.</title>
        <authorList>
            <person name="He Y."/>
            <person name="Tian X."/>
        </authorList>
    </citation>
    <scope>NUCLEOTIDE SEQUENCE</scope>
    <source>
        <strain evidence="15">DSM 19957</strain>
    </source>
</reference>
<evidence type="ECO:0000256" key="12">
    <source>
        <dbReference type="HAMAP-Rule" id="MF_00365"/>
    </source>
</evidence>
<dbReference type="SUPFAM" id="SSF52540">
    <property type="entry name" value="P-loop containing nucleoside triphosphate hydrolases"/>
    <property type="match status" value="1"/>
</dbReference>
<dbReference type="Gene3D" id="3.40.50.300">
    <property type="entry name" value="P-loop containing nucleotide triphosphate hydrolases"/>
    <property type="match status" value="1"/>
</dbReference>
<dbReference type="Pfam" id="PF02463">
    <property type="entry name" value="SMC_N"/>
    <property type="match status" value="1"/>
</dbReference>
<keyword evidence="6 12" id="KW-0547">Nucleotide-binding</keyword>
<dbReference type="RefSeq" id="WP_272736631.1">
    <property type="nucleotide sequence ID" value="NZ_CP116942.1"/>
</dbReference>
<dbReference type="GO" id="GO:0003697">
    <property type="term" value="F:single-stranded DNA binding"/>
    <property type="evidence" value="ECO:0007669"/>
    <property type="project" value="UniProtKB-UniRule"/>
</dbReference>
<comment type="function">
    <text evidence="11 12 13">The RecF protein is involved in DNA metabolism; it is required for DNA replication and normal SOS inducibility. RecF binds preferentially to single-stranded, linear DNA. It also seems to bind ATP.</text>
</comment>
<dbReference type="EMBL" id="CP116942">
    <property type="protein sequence ID" value="WCO67109.1"/>
    <property type="molecule type" value="Genomic_DNA"/>
</dbReference>
<evidence type="ECO:0000256" key="4">
    <source>
        <dbReference type="ARBA" id="ARBA00022490"/>
    </source>
</evidence>
<dbReference type="InterPro" id="IPR042174">
    <property type="entry name" value="RecF_2"/>
</dbReference>
<keyword evidence="8 12" id="KW-0067">ATP-binding</keyword>
<dbReference type="InterPro" id="IPR027417">
    <property type="entry name" value="P-loop_NTPase"/>
</dbReference>
<dbReference type="InterPro" id="IPR003395">
    <property type="entry name" value="RecF/RecN/SMC_N"/>
</dbReference>
<evidence type="ECO:0000256" key="8">
    <source>
        <dbReference type="ARBA" id="ARBA00022840"/>
    </source>
</evidence>
<dbReference type="Proteomes" id="UP001216390">
    <property type="component" value="Chromosome"/>
</dbReference>
<evidence type="ECO:0000256" key="11">
    <source>
        <dbReference type="ARBA" id="ARBA00025401"/>
    </source>
</evidence>
<dbReference type="NCBIfam" id="TIGR00611">
    <property type="entry name" value="recf"/>
    <property type="match status" value="1"/>
</dbReference>
<proteinExistence type="inferred from homology"/>
<dbReference type="GO" id="GO:0006302">
    <property type="term" value="P:double-strand break repair"/>
    <property type="evidence" value="ECO:0007669"/>
    <property type="project" value="TreeGrafter"/>
</dbReference>
<evidence type="ECO:0000256" key="13">
    <source>
        <dbReference type="RuleBase" id="RU000578"/>
    </source>
</evidence>
<evidence type="ECO:0000256" key="5">
    <source>
        <dbReference type="ARBA" id="ARBA00022705"/>
    </source>
</evidence>
<protein>
    <recommendedName>
        <fullName evidence="3 12">DNA replication and repair protein RecF</fullName>
    </recommendedName>
</protein>
<dbReference type="PROSITE" id="PS00617">
    <property type="entry name" value="RECF_1"/>
    <property type="match status" value="1"/>
</dbReference>
<dbReference type="AlphaFoldDB" id="A0AAE9Y9Y9"/>
<keyword evidence="12 13" id="KW-0742">SOS response</keyword>
<dbReference type="HAMAP" id="MF_00365">
    <property type="entry name" value="RecF"/>
    <property type="match status" value="1"/>
</dbReference>
<feature type="domain" description="RecF/RecN/SMC N-terminal" evidence="14">
    <location>
        <begin position="3"/>
        <end position="322"/>
    </location>
</feature>
<dbReference type="PANTHER" id="PTHR32182">
    <property type="entry name" value="DNA REPLICATION AND REPAIR PROTEIN RECF"/>
    <property type="match status" value="1"/>
</dbReference>
<dbReference type="GO" id="GO:0006260">
    <property type="term" value="P:DNA replication"/>
    <property type="evidence" value="ECO:0007669"/>
    <property type="project" value="UniProtKB-UniRule"/>
</dbReference>
<evidence type="ECO:0000313" key="16">
    <source>
        <dbReference type="Proteomes" id="UP001216390"/>
    </source>
</evidence>
<evidence type="ECO:0000256" key="6">
    <source>
        <dbReference type="ARBA" id="ARBA00022741"/>
    </source>
</evidence>
<feature type="binding site" evidence="12">
    <location>
        <begin position="30"/>
        <end position="37"/>
    </location>
    <ligand>
        <name>ATP</name>
        <dbReference type="ChEBI" id="CHEBI:30616"/>
    </ligand>
</feature>
<evidence type="ECO:0000256" key="2">
    <source>
        <dbReference type="ARBA" id="ARBA00008016"/>
    </source>
</evidence>